<evidence type="ECO:0000313" key="3">
    <source>
        <dbReference type="EMBL" id="KAK8037152.1"/>
    </source>
</evidence>
<reference evidence="3 4" key="1">
    <citation type="submission" date="2023-01" db="EMBL/GenBank/DDBJ databases">
        <title>Analysis of 21 Apiospora genomes using comparative genomics revels a genus with tremendous synthesis potential of carbohydrate active enzymes and secondary metabolites.</title>
        <authorList>
            <person name="Sorensen T."/>
        </authorList>
    </citation>
    <scope>NUCLEOTIDE SEQUENCE [LARGE SCALE GENOMIC DNA]</scope>
    <source>
        <strain evidence="3 4">CBS 20057</strain>
    </source>
</reference>
<feature type="region of interest" description="Disordered" evidence="1">
    <location>
        <begin position="68"/>
        <end position="104"/>
    </location>
</feature>
<proteinExistence type="predicted"/>
<feature type="transmembrane region" description="Helical" evidence="2">
    <location>
        <begin position="108"/>
        <end position="131"/>
    </location>
</feature>
<feature type="compositionally biased region" description="Low complexity" evidence="1">
    <location>
        <begin position="68"/>
        <end position="92"/>
    </location>
</feature>
<dbReference type="Proteomes" id="UP001396898">
    <property type="component" value="Unassembled WGS sequence"/>
</dbReference>
<keyword evidence="2" id="KW-0472">Membrane</keyword>
<evidence type="ECO:0000313" key="4">
    <source>
        <dbReference type="Proteomes" id="UP001396898"/>
    </source>
</evidence>
<keyword evidence="2" id="KW-1133">Transmembrane helix</keyword>
<gene>
    <name evidence="3" type="ORF">PG991_001466</name>
</gene>
<protein>
    <submittedName>
        <fullName evidence="3">Uncharacterized protein</fullName>
    </submittedName>
</protein>
<comment type="caution">
    <text evidence="3">The sequence shown here is derived from an EMBL/GenBank/DDBJ whole genome shotgun (WGS) entry which is preliminary data.</text>
</comment>
<evidence type="ECO:0000256" key="1">
    <source>
        <dbReference type="SAM" id="MobiDB-lite"/>
    </source>
</evidence>
<keyword evidence="4" id="KW-1185">Reference proteome</keyword>
<evidence type="ECO:0000256" key="2">
    <source>
        <dbReference type="SAM" id="Phobius"/>
    </source>
</evidence>
<sequence>MMVYDTSPIGSQTLGSGAHVVYGCGANWEAGTVYRRLDVPSSTTCKTTPPTSHTDTYSLSMCPYEASSPGTSATSATPPGGTSIPTPTSTGTDGKTDTATPTPAPSQAWIAGAVAGPIVGCALVGLLVWWIMRQRMKKAATVAAAAGPAAQTNTSPYGQYQPGSHWPAPSPPPNQGWEAQYKIIPPQELSSNTPANFDHAGGFYGMPHEGR</sequence>
<organism evidence="3 4">
    <name type="scientific">Apiospora marii</name>
    <dbReference type="NCBI Taxonomy" id="335849"/>
    <lineage>
        <taxon>Eukaryota</taxon>
        <taxon>Fungi</taxon>
        <taxon>Dikarya</taxon>
        <taxon>Ascomycota</taxon>
        <taxon>Pezizomycotina</taxon>
        <taxon>Sordariomycetes</taxon>
        <taxon>Xylariomycetidae</taxon>
        <taxon>Amphisphaeriales</taxon>
        <taxon>Apiosporaceae</taxon>
        <taxon>Apiospora</taxon>
    </lineage>
</organism>
<keyword evidence="2" id="KW-0812">Transmembrane</keyword>
<dbReference type="EMBL" id="JAQQWI010000003">
    <property type="protein sequence ID" value="KAK8037152.1"/>
    <property type="molecule type" value="Genomic_DNA"/>
</dbReference>
<feature type="region of interest" description="Disordered" evidence="1">
    <location>
        <begin position="154"/>
        <end position="177"/>
    </location>
</feature>
<name>A0ABR1SS69_9PEZI</name>
<accession>A0ABR1SS69</accession>